<protein>
    <submittedName>
        <fullName evidence="2">6-bladed beta-propeller</fullName>
    </submittedName>
</protein>
<evidence type="ECO:0000256" key="1">
    <source>
        <dbReference type="SAM" id="SignalP"/>
    </source>
</evidence>
<proteinExistence type="predicted"/>
<gene>
    <name evidence="2" type="ORF">E5339_13700</name>
</gene>
<dbReference type="EMBL" id="SRYJ01000031">
    <property type="protein sequence ID" value="TGY69166.1"/>
    <property type="molecule type" value="Genomic_DNA"/>
</dbReference>
<sequence length="391" mass="45374">MLKYLFLIVGMTLLASCNRPAANKKESIYHTSIPQVITDQVQCIPVHTDGDYFNHVEDYLRTVSYVKLASEPLLTRINDIHIVNEKIYVWDQADQIVCYDMQGNMIFRIHGVGNGPGEYSGIHAFALNPDRAEVVIYDNMRISLHYYSMLNGKYLRTESFPKPNPSEMAFFDGVYFYNNRDHRNYPNDNSLHYSLLVSADGLKMDKNYFPHNDAEEKYIFSPSLQTFYDNDTTLYYCKNFDNTVYQLGKDSIKARYRIDLPNPLPFSKIEERANEWKLIKSDYAFGISNVYECESLLYFRFFKSGYIMAALYDLAKNEQICCVKAMQDSPRLTIPLINTIDGVYKGQFFSVLSPEFIDYCITKCPGEYPAIFQQYDAQSENPIIAFYEVVK</sequence>
<name>A0A4S2FJT1_9BACT</name>
<keyword evidence="1" id="KW-0732">Signal</keyword>
<feature type="signal peptide" evidence="1">
    <location>
        <begin position="1"/>
        <end position="21"/>
    </location>
</feature>
<evidence type="ECO:0000313" key="3">
    <source>
        <dbReference type="Proteomes" id="UP000310760"/>
    </source>
</evidence>
<accession>A0A4S2FJT1</accession>
<comment type="caution">
    <text evidence="2">The sequence shown here is derived from an EMBL/GenBank/DDBJ whole genome shotgun (WGS) entry which is preliminary data.</text>
</comment>
<dbReference type="PROSITE" id="PS51257">
    <property type="entry name" value="PROKAR_LIPOPROTEIN"/>
    <property type="match status" value="1"/>
</dbReference>
<dbReference type="AlphaFoldDB" id="A0A4S2FJT1"/>
<dbReference type="RefSeq" id="WP_135952102.1">
    <property type="nucleotide sequence ID" value="NZ_CAONFL010000021.1"/>
</dbReference>
<dbReference type="Proteomes" id="UP000310760">
    <property type="component" value="Unassembled WGS sequence"/>
</dbReference>
<evidence type="ECO:0000313" key="2">
    <source>
        <dbReference type="EMBL" id="TGY69166.1"/>
    </source>
</evidence>
<feature type="chain" id="PRO_5020841154" evidence="1">
    <location>
        <begin position="22"/>
        <end position="391"/>
    </location>
</feature>
<organism evidence="2 3">
    <name type="scientific">Phocaeicola sartorii</name>
    <dbReference type="NCBI Taxonomy" id="671267"/>
    <lineage>
        <taxon>Bacteria</taxon>
        <taxon>Pseudomonadati</taxon>
        <taxon>Bacteroidota</taxon>
        <taxon>Bacteroidia</taxon>
        <taxon>Bacteroidales</taxon>
        <taxon>Bacteroidaceae</taxon>
        <taxon>Phocaeicola</taxon>
    </lineage>
</organism>
<dbReference type="SUPFAM" id="SSF63825">
    <property type="entry name" value="YWTD domain"/>
    <property type="match status" value="1"/>
</dbReference>
<dbReference type="Pfam" id="PF17170">
    <property type="entry name" value="DUF5128"/>
    <property type="match status" value="1"/>
</dbReference>
<reference evidence="2 3" key="1">
    <citation type="submission" date="2019-04" db="EMBL/GenBank/DDBJ databases">
        <title>Microbes associate with the intestines of laboratory mice.</title>
        <authorList>
            <person name="Navarre W."/>
            <person name="Wong E."/>
            <person name="Huang K."/>
            <person name="Tropini C."/>
            <person name="Ng K."/>
            <person name="Yu B."/>
        </authorList>
    </citation>
    <scope>NUCLEOTIDE SEQUENCE [LARGE SCALE GENOMIC DNA]</scope>
    <source>
        <strain evidence="2 3">NM22_B1</strain>
    </source>
</reference>